<feature type="compositionally biased region" description="Basic and acidic residues" evidence="1">
    <location>
        <begin position="1"/>
        <end position="15"/>
    </location>
</feature>
<keyword evidence="2" id="KW-1185">Reference proteome</keyword>
<dbReference type="Proteomes" id="UP000887565">
    <property type="component" value="Unplaced"/>
</dbReference>
<sequence>MKIDDRGRKSTDHQRQKLHTGNPNYPDRIRETLAGTRIFCKIVLQSFRIFGIREDNLLLSRDLGVLMSQNLKFKDHYNFIVKKAYQRLFKR</sequence>
<evidence type="ECO:0000313" key="2">
    <source>
        <dbReference type="Proteomes" id="UP000887565"/>
    </source>
</evidence>
<dbReference type="AlphaFoldDB" id="A0A915KB14"/>
<evidence type="ECO:0000313" key="3">
    <source>
        <dbReference type="WBParaSite" id="nRc.2.0.1.t35301-RA"/>
    </source>
</evidence>
<protein>
    <submittedName>
        <fullName evidence="3">Uncharacterized protein</fullName>
    </submittedName>
</protein>
<evidence type="ECO:0000256" key="1">
    <source>
        <dbReference type="SAM" id="MobiDB-lite"/>
    </source>
</evidence>
<name>A0A915KB14_ROMCU</name>
<proteinExistence type="predicted"/>
<accession>A0A915KB14</accession>
<organism evidence="2 3">
    <name type="scientific">Romanomermis culicivorax</name>
    <name type="common">Nematode worm</name>
    <dbReference type="NCBI Taxonomy" id="13658"/>
    <lineage>
        <taxon>Eukaryota</taxon>
        <taxon>Metazoa</taxon>
        <taxon>Ecdysozoa</taxon>
        <taxon>Nematoda</taxon>
        <taxon>Enoplea</taxon>
        <taxon>Dorylaimia</taxon>
        <taxon>Mermithida</taxon>
        <taxon>Mermithoidea</taxon>
        <taxon>Mermithidae</taxon>
        <taxon>Romanomermis</taxon>
    </lineage>
</organism>
<dbReference type="WBParaSite" id="nRc.2.0.1.t35301-RA">
    <property type="protein sequence ID" value="nRc.2.0.1.t35301-RA"/>
    <property type="gene ID" value="nRc.2.0.1.g35301"/>
</dbReference>
<feature type="region of interest" description="Disordered" evidence="1">
    <location>
        <begin position="1"/>
        <end position="26"/>
    </location>
</feature>
<reference evidence="3" key="1">
    <citation type="submission" date="2022-11" db="UniProtKB">
        <authorList>
            <consortium name="WormBaseParasite"/>
        </authorList>
    </citation>
    <scope>IDENTIFICATION</scope>
</reference>